<evidence type="ECO:0000313" key="3">
    <source>
        <dbReference type="EMBL" id="KAF0703192.1"/>
    </source>
</evidence>
<dbReference type="Proteomes" id="UP000478052">
    <property type="component" value="Unassembled WGS sequence"/>
</dbReference>
<feature type="domain" description="Glycoside hydrolase 35 catalytic" evidence="2">
    <location>
        <begin position="1"/>
        <end position="70"/>
    </location>
</feature>
<organism evidence="3 4">
    <name type="scientific">Aphis craccivora</name>
    <name type="common">Cowpea aphid</name>
    <dbReference type="NCBI Taxonomy" id="307492"/>
    <lineage>
        <taxon>Eukaryota</taxon>
        <taxon>Metazoa</taxon>
        <taxon>Ecdysozoa</taxon>
        <taxon>Arthropoda</taxon>
        <taxon>Hexapoda</taxon>
        <taxon>Insecta</taxon>
        <taxon>Pterygota</taxon>
        <taxon>Neoptera</taxon>
        <taxon>Paraneoptera</taxon>
        <taxon>Hemiptera</taxon>
        <taxon>Sternorrhyncha</taxon>
        <taxon>Aphidomorpha</taxon>
        <taxon>Aphidoidea</taxon>
        <taxon>Aphididae</taxon>
        <taxon>Aphidini</taxon>
        <taxon>Aphis</taxon>
        <taxon>Aphis</taxon>
    </lineage>
</organism>
<dbReference type="InterPro" id="IPR017853">
    <property type="entry name" value="GH"/>
</dbReference>
<dbReference type="SUPFAM" id="SSF51445">
    <property type="entry name" value="(Trans)glycosidases"/>
    <property type="match status" value="1"/>
</dbReference>
<dbReference type="InterPro" id="IPR001944">
    <property type="entry name" value="Glycoside_Hdrlase_35"/>
</dbReference>
<dbReference type="Pfam" id="PF01301">
    <property type="entry name" value="Glyco_hydro_35"/>
    <property type="match status" value="1"/>
</dbReference>
<dbReference type="PANTHER" id="PTHR23421">
    <property type="entry name" value="BETA-GALACTOSIDASE RELATED"/>
    <property type="match status" value="1"/>
</dbReference>
<feature type="non-terminal residue" evidence="3">
    <location>
        <position position="70"/>
    </location>
</feature>
<dbReference type="OrthoDB" id="1657402at2759"/>
<dbReference type="Gene3D" id="3.20.20.80">
    <property type="entry name" value="Glycosidases"/>
    <property type="match status" value="1"/>
</dbReference>
<keyword evidence="4" id="KW-1185">Reference proteome</keyword>
<sequence>YVEWSLHEPYPGQYNFEDIVDLEYFLRLVQDEGMYLLLRPGPFILSERDFGGFPFWLMNVVPKKGLRTND</sequence>
<dbReference type="EMBL" id="VUJU01014003">
    <property type="protein sequence ID" value="KAF0703192.1"/>
    <property type="molecule type" value="Genomic_DNA"/>
</dbReference>
<gene>
    <name evidence="3" type="ORF">FWK35_00037865</name>
</gene>
<proteinExistence type="inferred from homology"/>
<name>A0A6G0VNN4_APHCR</name>
<evidence type="ECO:0000256" key="1">
    <source>
        <dbReference type="ARBA" id="ARBA00009809"/>
    </source>
</evidence>
<protein>
    <submittedName>
        <fullName evidence="3">Beta-galactosidase</fullName>
    </submittedName>
</protein>
<feature type="non-terminal residue" evidence="3">
    <location>
        <position position="1"/>
    </location>
</feature>
<dbReference type="AlphaFoldDB" id="A0A6G0VNN4"/>
<reference evidence="3 4" key="1">
    <citation type="submission" date="2019-08" db="EMBL/GenBank/DDBJ databases">
        <title>Whole genome of Aphis craccivora.</title>
        <authorList>
            <person name="Voronova N.V."/>
            <person name="Shulinski R.S."/>
            <person name="Bandarenka Y.V."/>
            <person name="Zhorov D.G."/>
            <person name="Warner D."/>
        </authorList>
    </citation>
    <scope>NUCLEOTIDE SEQUENCE [LARGE SCALE GENOMIC DNA]</scope>
    <source>
        <strain evidence="3">180601</strain>
        <tissue evidence="3">Whole Body</tissue>
    </source>
</reference>
<dbReference type="GO" id="GO:0005975">
    <property type="term" value="P:carbohydrate metabolic process"/>
    <property type="evidence" value="ECO:0007669"/>
    <property type="project" value="InterPro"/>
</dbReference>
<comment type="similarity">
    <text evidence="1">Belongs to the glycosyl hydrolase 35 family.</text>
</comment>
<dbReference type="InterPro" id="IPR031330">
    <property type="entry name" value="Gly_Hdrlase_35_cat"/>
</dbReference>
<evidence type="ECO:0000313" key="4">
    <source>
        <dbReference type="Proteomes" id="UP000478052"/>
    </source>
</evidence>
<comment type="caution">
    <text evidence="3">The sequence shown here is derived from an EMBL/GenBank/DDBJ whole genome shotgun (WGS) entry which is preliminary data.</text>
</comment>
<dbReference type="GO" id="GO:0004553">
    <property type="term" value="F:hydrolase activity, hydrolyzing O-glycosyl compounds"/>
    <property type="evidence" value="ECO:0007669"/>
    <property type="project" value="InterPro"/>
</dbReference>
<accession>A0A6G0VNN4</accession>
<evidence type="ECO:0000259" key="2">
    <source>
        <dbReference type="Pfam" id="PF01301"/>
    </source>
</evidence>